<organism evidence="1 2">
    <name type="scientific">Euroglyphus maynei</name>
    <name type="common">Mayne's house dust mite</name>
    <dbReference type="NCBI Taxonomy" id="6958"/>
    <lineage>
        <taxon>Eukaryota</taxon>
        <taxon>Metazoa</taxon>
        <taxon>Ecdysozoa</taxon>
        <taxon>Arthropoda</taxon>
        <taxon>Chelicerata</taxon>
        <taxon>Arachnida</taxon>
        <taxon>Acari</taxon>
        <taxon>Acariformes</taxon>
        <taxon>Sarcoptiformes</taxon>
        <taxon>Astigmata</taxon>
        <taxon>Psoroptidia</taxon>
        <taxon>Analgoidea</taxon>
        <taxon>Pyroglyphidae</taxon>
        <taxon>Pyroglyphinae</taxon>
        <taxon>Euroglyphus</taxon>
    </lineage>
</organism>
<accession>A0A1Y3B9N0</accession>
<sequence length="79" mass="8674">MAIAIPTTITPTIITTNTGVVTSGSQKKVRKSIRNFFGSTSKFQKTMKRGAIYLASLIYNGTDKRVLVTNEEVLPIIEI</sequence>
<evidence type="ECO:0000313" key="1">
    <source>
        <dbReference type="EMBL" id="OTF75955.1"/>
    </source>
</evidence>
<reference evidence="1 2" key="1">
    <citation type="submission" date="2017-03" db="EMBL/GenBank/DDBJ databases">
        <title>Genome Survey of Euroglyphus maynei.</title>
        <authorList>
            <person name="Arlian L.G."/>
            <person name="Morgan M.S."/>
            <person name="Rider S.D."/>
        </authorList>
    </citation>
    <scope>NUCLEOTIDE SEQUENCE [LARGE SCALE GENOMIC DNA]</scope>
    <source>
        <strain evidence="1">Arlian Lab</strain>
        <tissue evidence="1">Whole body</tissue>
    </source>
</reference>
<keyword evidence="2" id="KW-1185">Reference proteome</keyword>
<evidence type="ECO:0000313" key="2">
    <source>
        <dbReference type="Proteomes" id="UP000194236"/>
    </source>
</evidence>
<feature type="non-terminal residue" evidence="1">
    <location>
        <position position="79"/>
    </location>
</feature>
<dbReference type="EMBL" id="MUJZ01039601">
    <property type="protein sequence ID" value="OTF75955.1"/>
    <property type="molecule type" value="Genomic_DNA"/>
</dbReference>
<dbReference type="OrthoDB" id="2428204at2759"/>
<gene>
    <name evidence="1" type="ORF">BLA29_008264</name>
</gene>
<dbReference type="AlphaFoldDB" id="A0A1Y3B9N0"/>
<comment type="caution">
    <text evidence="1">The sequence shown here is derived from an EMBL/GenBank/DDBJ whole genome shotgun (WGS) entry which is preliminary data.</text>
</comment>
<name>A0A1Y3B9N0_EURMA</name>
<dbReference type="Proteomes" id="UP000194236">
    <property type="component" value="Unassembled WGS sequence"/>
</dbReference>
<protein>
    <submittedName>
        <fullName evidence="1">Uncharacterized protein</fullName>
    </submittedName>
</protein>
<proteinExistence type="predicted"/>